<dbReference type="GO" id="GO:0004497">
    <property type="term" value="F:monooxygenase activity"/>
    <property type="evidence" value="ECO:0007669"/>
    <property type="project" value="UniProtKB-KW"/>
</dbReference>
<reference evidence="2 4" key="1">
    <citation type="submission" date="2014-03" db="EMBL/GenBank/DDBJ databases">
        <title>Complete genome sequence of the Radio-Resistant Rubrobacter radiotolerans RSPS-4.</title>
        <authorList>
            <person name="Egas C.C."/>
            <person name="Barroso C.C."/>
            <person name="Froufe H.J.C."/>
            <person name="Pacheco J.J."/>
            <person name="Albuquerque L.L."/>
            <person name="da Costa M.M.S."/>
        </authorList>
    </citation>
    <scope>NUCLEOTIDE SEQUENCE [LARGE SCALE GENOMIC DNA]</scope>
    <source>
        <strain evidence="2 4">RSPS-4</strain>
    </source>
</reference>
<dbReference type="Gene3D" id="3.30.70.100">
    <property type="match status" value="1"/>
</dbReference>
<dbReference type="InterPro" id="IPR050404">
    <property type="entry name" value="Heme-degrading_MO"/>
</dbReference>
<dbReference type="Pfam" id="PF03992">
    <property type="entry name" value="ABM"/>
    <property type="match status" value="1"/>
</dbReference>
<dbReference type="EC" id="1.14.-.-" evidence="3"/>
<dbReference type="SUPFAM" id="SSF54909">
    <property type="entry name" value="Dimeric alpha+beta barrel"/>
    <property type="match status" value="1"/>
</dbReference>
<dbReference type="PANTHER" id="PTHR34474">
    <property type="entry name" value="SIGNAL TRANSDUCTION PROTEIN TRAP"/>
    <property type="match status" value="1"/>
</dbReference>
<keyword evidence="3" id="KW-0560">Oxidoreductase</keyword>
<evidence type="ECO:0000313" key="3">
    <source>
        <dbReference type="EMBL" id="MDX5893909.1"/>
    </source>
</evidence>
<evidence type="ECO:0000259" key="1">
    <source>
        <dbReference type="PROSITE" id="PS51725"/>
    </source>
</evidence>
<dbReference type="EMBL" id="CP007514">
    <property type="protein sequence ID" value="AHY46502.1"/>
    <property type="molecule type" value="Genomic_DNA"/>
</dbReference>
<dbReference type="InterPro" id="IPR011008">
    <property type="entry name" value="Dimeric_a/b-barrel"/>
</dbReference>
<keyword evidence="4" id="KW-1185">Reference proteome</keyword>
<sequence length="101" mass="11053">MIAIFNSLPVKAGCEDEVVERFSGSRGNVQGFPGFVSMEVLKSEGEVLVITRWESREAFDGWVGSEEFKKAHSRGGAAELMSGRPKMSTFEVALERGPDGR</sequence>
<dbReference type="RefSeq" id="WP_051589449.1">
    <property type="nucleotide sequence ID" value="NZ_CP007514.1"/>
</dbReference>
<gene>
    <name evidence="2" type="ORF">RradSPS_1219</name>
    <name evidence="3" type="ORF">SIL72_07670</name>
</gene>
<reference evidence="3" key="2">
    <citation type="submission" date="2023-11" db="EMBL/GenBank/DDBJ databases">
        <title>MicrobeMod: A computational toolkit for identifying prokaryotic methylation and restriction-modification with nanopore sequencing.</title>
        <authorList>
            <person name="Crits-Christoph A."/>
            <person name="Kang S.C."/>
            <person name="Lee H."/>
            <person name="Ostrov N."/>
        </authorList>
    </citation>
    <scope>NUCLEOTIDE SEQUENCE</scope>
    <source>
        <strain evidence="3">ATCC 51242</strain>
    </source>
</reference>
<dbReference type="STRING" id="42256.RradSPS_1219"/>
<name>A0A023X207_RUBRA</name>
<dbReference type="InterPro" id="IPR007138">
    <property type="entry name" value="ABM_dom"/>
</dbReference>
<proteinExistence type="predicted"/>
<organism evidence="2 4">
    <name type="scientific">Rubrobacter radiotolerans</name>
    <name type="common">Arthrobacter radiotolerans</name>
    <dbReference type="NCBI Taxonomy" id="42256"/>
    <lineage>
        <taxon>Bacteria</taxon>
        <taxon>Bacillati</taxon>
        <taxon>Actinomycetota</taxon>
        <taxon>Rubrobacteria</taxon>
        <taxon>Rubrobacterales</taxon>
        <taxon>Rubrobacteraceae</taxon>
        <taxon>Rubrobacter</taxon>
    </lineage>
</organism>
<evidence type="ECO:0000313" key="4">
    <source>
        <dbReference type="Proteomes" id="UP000025229"/>
    </source>
</evidence>
<accession>A0A023X207</accession>
<protein>
    <submittedName>
        <fullName evidence="3">Antibiotic biosynthesis monooxygenase</fullName>
        <ecNumber evidence="3">1.14.-.-</ecNumber>
    </submittedName>
    <submittedName>
        <fullName evidence="2">Putative enzyme involved in biosynthesis of extracellular polysaccharides</fullName>
    </submittedName>
</protein>
<dbReference type="OrthoDB" id="5518003at2"/>
<keyword evidence="3" id="KW-0503">Monooxygenase</keyword>
<dbReference type="AlphaFoldDB" id="A0A023X207"/>
<dbReference type="Proteomes" id="UP001281130">
    <property type="component" value="Unassembled WGS sequence"/>
</dbReference>
<dbReference type="Proteomes" id="UP000025229">
    <property type="component" value="Chromosome"/>
</dbReference>
<dbReference type="eggNOG" id="COG2329">
    <property type="taxonomic scope" value="Bacteria"/>
</dbReference>
<dbReference type="HOGENOM" id="CLU_141544_1_1_11"/>
<dbReference type="PANTHER" id="PTHR34474:SF4">
    <property type="entry name" value="HEME OXYGENASE (STAPHYLOBILIN-PRODUCING) 1"/>
    <property type="match status" value="1"/>
</dbReference>
<feature type="domain" description="ABM" evidence="1">
    <location>
        <begin position="2"/>
        <end position="90"/>
    </location>
</feature>
<dbReference type="EMBL" id="JAWXXX010000001">
    <property type="protein sequence ID" value="MDX5893909.1"/>
    <property type="molecule type" value="Genomic_DNA"/>
</dbReference>
<evidence type="ECO:0000313" key="2">
    <source>
        <dbReference type="EMBL" id="AHY46502.1"/>
    </source>
</evidence>
<dbReference type="PROSITE" id="PS51725">
    <property type="entry name" value="ABM"/>
    <property type="match status" value="1"/>
</dbReference>
<dbReference type="KEGG" id="rrd:RradSPS_1219"/>